<dbReference type="PROSITE" id="PS50297">
    <property type="entry name" value="ANK_REP_REGION"/>
    <property type="match status" value="1"/>
</dbReference>
<comment type="caution">
    <text evidence="2">The sequence shown here is derived from an EMBL/GenBank/DDBJ whole genome shotgun (WGS) entry which is preliminary data.</text>
</comment>
<dbReference type="OrthoDB" id="539213at2759"/>
<dbReference type="SUPFAM" id="SSF48403">
    <property type="entry name" value="Ankyrin repeat"/>
    <property type="match status" value="1"/>
</dbReference>
<evidence type="ECO:0000313" key="3">
    <source>
        <dbReference type="Proteomes" id="UP000193144"/>
    </source>
</evidence>
<dbReference type="AlphaFoldDB" id="A0A1Y1Z9V9"/>
<evidence type="ECO:0000313" key="2">
    <source>
        <dbReference type="EMBL" id="ORY07042.1"/>
    </source>
</evidence>
<dbReference type="Proteomes" id="UP000193144">
    <property type="component" value="Unassembled WGS sequence"/>
</dbReference>
<reference evidence="2 3" key="1">
    <citation type="submission" date="2016-07" db="EMBL/GenBank/DDBJ databases">
        <title>Pervasive Adenine N6-methylation of Active Genes in Fungi.</title>
        <authorList>
            <consortium name="DOE Joint Genome Institute"/>
            <person name="Mondo S.J."/>
            <person name="Dannebaum R.O."/>
            <person name="Kuo R.C."/>
            <person name="Labutti K."/>
            <person name="Haridas S."/>
            <person name="Kuo A."/>
            <person name="Salamov A."/>
            <person name="Ahrendt S.R."/>
            <person name="Lipzen A."/>
            <person name="Sullivan W."/>
            <person name="Andreopoulos W.B."/>
            <person name="Clum A."/>
            <person name="Lindquist E."/>
            <person name="Daum C."/>
            <person name="Ramamoorthy G.K."/>
            <person name="Gryganskyi A."/>
            <person name="Culley D."/>
            <person name="Magnuson J.K."/>
            <person name="James T.Y."/>
            <person name="O'Malley M.A."/>
            <person name="Stajich J.E."/>
            <person name="Spatafora J.W."/>
            <person name="Visel A."/>
            <person name="Grigoriev I.V."/>
        </authorList>
    </citation>
    <scope>NUCLEOTIDE SEQUENCE [LARGE SCALE GENOMIC DNA]</scope>
    <source>
        <strain evidence="2 3">CBS 115471</strain>
    </source>
</reference>
<gene>
    <name evidence="2" type="ORF">BCR34DRAFT_590442</name>
</gene>
<proteinExistence type="predicted"/>
<dbReference type="Gene3D" id="1.25.40.20">
    <property type="entry name" value="Ankyrin repeat-containing domain"/>
    <property type="match status" value="1"/>
</dbReference>
<name>A0A1Y1Z9V9_9PLEO</name>
<organism evidence="2 3">
    <name type="scientific">Clohesyomyces aquaticus</name>
    <dbReference type="NCBI Taxonomy" id="1231657"/>
    <lineage>
        <taxon>Eukaryota</taxon>
        <taxon>Fungi</taxon>
        <taxon>Dikarya</taxon>
        <taxon>Ascomycota</taxon>
        <taxon>Pezizomycotina</taxon>
        <taxon>Dothideomycetes</taxon>
        <taxon>Pleosporomycetidae</taxon>
        <taxon>Pleosporales</taxon>
        <taxon>Lindgomycetaceae</taxon>
        <taxon>Clohesyomyces</taxon>
    </lineage>
</organism>
<dbReference type="InterPro" id="IPR036770">
    <property type="entry name" value="Ankyrin_rpt-contain_sf"/>
</dbReference>
<protein>
    <submittedName>
        <fullName evidence="2">Uncharacterized protein</fullName>
    </submittedName>
</protein>
<accession>A0A1Y1Z9V9</accession>
<dbReference type="EMBL" id="MCFA01000112">
    <property type="protein sequence ID" value="ORY07042.1"/>
    <property type="molecule type" value="Genomic_DNA"/>
</dbReference>
<keyword evidence="1" id="KW-0040">ANK repeat</keyword>
<evidence type="ECO:0000256" key="1">
    <source>
        <dbReference type="PROSITE-ProRule" id="PRU00023"/>
    </source>
</evidence>
<dbReference type="InterPro" id="IPR002110">
    <property type="entry name" value="Ankyrin_rpt"/>
</dbReference>
<feature type="repeat" description="ANK" evidence="1">
    <location>
        <begin position="65"/>
        <end position="99"/>
    </location>
</feature>
<dbReference type="PROSITE" id="PS50088">
    <property type="entry name" value="ANK_REPEAT"/>
    <property type="match status" value="1"/>
</dbReference>
<sequence>MDKLLLGYGTIEIGILKTALVAVCHNDPNTLDLCQPKPAWDWNRAVAVVELLLPAGASVKEPFGSGITPLHNIARTPGVPAGFTRLIIDAGADVDARHWPVNARQ</sequence>
<keyword evidence="3" id="KW-1185">Reference proteome</keyword>